<dbReference type="AlphaFoldDB" id="A0A6N9VAA5"/>
<name>A0A6N9VAA5_STRMI</name>
<evidence type="ECO:0000259" key="1">
    <source>
        <dbReference type="Pfam" id="PF05239"/>
    </source>
</evidence>
<evidence type="ECO:0000313" key="2">
    <source>
        <dbReference type="EMBL" id="MER0424434.1"/>
    </source>
</evidence>
<gene>
    <name evidence="2" type="ORF">ABR748_09445</name>
    <name evidence="3" type="ORF">G3I39_15985</name>
    <name evidence="4" type="ORF">HUT09_02865</name>
</gene>
<dbReference type="EMBL" id="JAAGME010000663">
    <property type="protein sequence ID" value="NEB68535.1"/>
    <property type="molecule type" value="Genomic_DNA"/>
</dbReference>
<dbReference type="RefSeq" id="WP_031121939.1">
    <property type="nucleotide sequence ID" value="NZ_CP054926.1"/>
</dbReference>
<dbReference type="GO" id="GO:0019684">
    <property type="term" value="P:photosynthesis, light reaction"/>
    <property type="evidence" value="ECO:0007669"/>
    <property type="project" value="InterPro"/>
</dbReference>
<reference evidence="2 7" key="3">
    <citation type="submission" date="2024-01" db="EMBL/GenBank/DDBJ databases">
        <title>Metagenomic exploration of the rhizosphere soil microbial community and their significance in facilitating the development of wild simulated ginseng.</title>
        <authorList>
            <person name="Huang J."/>
        </authorList>
    </citation>
    <scope>NUCLEOTIDE SEQUENCE [LARGE SCALE GENOMIC DNA]</scope>
    <source>
        <strain evidence="2 7">WY141</strain>
    </source>
</reference>
<reference evidence="3 5" key="1">
    <citation type="submission" date="2020-01" db="EMBL/GenBank/DDBJ databases">
        <title>Insect and environment-associated Actinomycetes.</title>
        <authorList>
            <person name="Currrie C."/>
            <person name="Chevrette M."/>
            <person name="Carlson C."/>
            <person name="Stubbendieck R."/>
            <person name="Wendt-Pienkowski E."/>
        </authorList>
    </citation>
    <scope>NUCLEOTIDE SEQUENCE [LARGE SCALE GENOMIC DNA]</scope>
    <source>
        <strain evidence="3 5">SID14438</strain>
    </source>
</reference>
<dbReference type="Proteomes" id="UP001456562">
    <property type="component" value="Unassembled WGS sequence"/>
</dbReference>
<evidence type="ECO:0000313" key="7">
    <source>
        <dbReference type="Proteomes" id="UP001456562"/>
    </source>
</evidence>
<reference evidence="4 6" key="2">
    <citation type="submission" date="2020-06" db="EMBL/GenBank/DDBJ databases">
        <title>Genome mining for natural products.</title>
        <authorList>
            <person name="Zhang B."/>
            <person name="Shi J."/>
            <person name="Ge H."/>
        </authorList>
    </citation>
    <scope>NUCLEOTIDE SEQUENCE [LARGE SCALE GENOMIC DNA]</scope>
    <source>
        <strain evidence="4 6">NA06532</strain>
    </source>
</reference>
<dbReference type="SUPFAM" id="SSF50346">
    <property type="entry name" value="PRC-barrel domain"/>
    <property type="match status" value="1"/>
</dbReference>
<keyword evidence="7" id="KW-1185">Reference proteome</keyword>
<evidence type="ECO:0000313" key="3">
    <source>
        <dbReference type="EMBL" id="NEB68535.1"/>
    </source>
</evidence>
<feature type="domain" description="PRC-barrel" evidence="1">
    <location>
        <begin position="7"/>
        <end position="71"/>
    </location>
</feature>
<dbReference type="InterPro" id="IPR027275">
    <property type="entry name" value="PRC-brl_dom"/>
</dbReference>
<evidence type="ECO:0000313" key="6">
    <source>
        <dbReference type="Proteomes" id="UP000509345"/>
    </source>
</evidence>
<evidence type="ECO:0000313" key="4">
    <source>
        <dbReference type="EMBL" id="QKW41578.1"/>
    </source>
</evidence>
<organism evidence="3 5">
    <name type="scientific">Streptomyces microflavus</name>
    <name type="common">Streptomyces lipmanii</name>
    <dbReference type="NCBI Taxonomy" id="1919"/>
    <lineage>
        <taxon>Bacteria</taxon>
        <taxon>Bacillati</taxon>
        <taxon>Actinomycetota</taxon>
        <taxon>Actinomycetes</taxon>
        <taxon>Kitasatosporales</taxon>
        <taxon>Streptomycetaceae</taxon>
        <taxon>Streptomyces</taxon>
    </lineage>
</organism>
<dbReference type="GeneID" id="87630132"/>
<dbReference type="GO" id="GO:0030077">
    <property type="term" value="C:plasma membrane light-harvesting complex"/>
    <property type="evidence" value="ECO:0007669"/>
    <property type="project" value="InterPro"/>
</dbReference>
<sequence>MIESADIREWRTRDVVDPDGRRIGSLESVYVDTATDQPAFATVTVGLPTRHRLVFVPLAEAVVGPDYVKVAHDRAKVKDGPSIGTDDVLPAEDEPALFAYFGLPYLPPADGVRVLARR</sequence>
<dbReference type="Pfam" id="PF05239">
    <property type="entry name" value="PRC"/>
    <property type="match status" value="1"/>
</dbReference>
<accession>A0A6N9VAA5</accession>
<protein>
    <submittedName>
        <fullName evidence="2 3">PRC-barrel domain-containing protein</fullName>
    </submittedName>
</protein>
<dbReference type="Gene3D" id="3.90.50.10">
    <property type="entry name" value="Photosynthetic Reaction Center, subunit H, domain 2"/>
    <property type="match status" value="1"/>
</dbReference>
<dbReference type="InterPro" id="IPR014747">
    <property type="entry name" value="Bac_photo_RC_H_C"/>
</dbReference>
<dbReference type="EMBL" id="CP054926">
    <property type="protein sequence ID" value="QKW41578.1"/>
    <property type="molecule type" value="Genomic_DNA"/>
</dbReference>
<dbReference type="Proteomes" id="UP000471648">
    <property type="component" value="Unassembled WGS sequence"/>
</dbReference>
<proteinExistence type="predicted"/>
<evidence type="ECO:0000313" key="5">
    <source>
        <dbReference type="Proteomes" id="UP000471648"/>
    </source>
</evidence>
<dbReference type="InterPro" id="IPR011033">
    <property type="entry name" value="PRC_barrel-like_sf"/>
</dbReference>
<dbReference type="Proteomes" id="UP000509345">
    <property type="component" value="Chromosome"/>
</dbReference>
<dbReference type="EMBL" id="JBEJUE010000005">
    <property type="protein sequence ID" value="MER0424434.1"/>
    <property type="molecule type" value="Genomic_DNA"/>
</dbReference>